<accession>A0A2S7Y2K0</accession>
<dbReference type="Proteomes" id="UP000237441">
    <property type="component" value="Unassembled WGS sequence"/>
</dbReference>
<protein>
    <recommendedName>
        <fullName evidence="6">Nicotianamine synthase</fullName>
    </recommendedName>
</protein>
<organism evidence="4 5">
    <name type="scientific">Beauveria bassiana</name>
    <name type="common">White muscardine disease fungus</name>
    <name type="synonym">Tritirachium shiotae</name>
    <dbReference type="NCBI Taxonomy" id="176275"/>
    <lineage>
        <taxon>Eukaryota</taxon>
        <taxon>Fungi</taxon>
        <taxon>Dikarya</taxon>
        <taxon>Ascomycota</taxon>
        <taxon>Pezizomycotina</taxon>
        <taxon>Sordariomycetes</taxon>
        <taxon>Hypocreomycetidae</taxon>
        <taxon>Hypocreales</taxon>
        <taxon>Cordycipitaceae</taxon>
        <taxon>Beauveria</taxon>
    </lineage>
</organism>
<comment type="caution">
    <text evidence="4">The sequence shown here is derived from an EMBL/GenBank/DDBJ whole genome shotgun (WGS) entry which is preliminary data.</text>
</comment>
<proteinExistence type="inferred from homology"/>
<dbReference type="OrthoDB" id="1858069at2759"/>
<comment type="similarity">
    <text evidence="1">Belongs to the nicotianamine synthase (NAS)-like family.</text>
</comment>
<sequence>MSPPAADTLPQESAQRRDLEIEAQPYVQMIVENIQATKALCPLDTQYKVVKMMPSFNNVYSLLGFTTLDIDLENAVLQNQSIVKLMPDIRYVMGECEGALEVTSADKVIATSNITDAWKAFNTSPVHAFYEHSLKTEWGCIQLALGRDPESIAILGSGAMPETAVWVKVWAKQRDKRVQIHSLELLPERLEKSIKVIDALCDLQDCTFESGDIRAVPRDLREYDAVYFNASVGRTTTEKEDLLLHVVSRMRPGAVVLARSTHSIKTMVYPPTKLQTQRVLAKLRPYMTCQLNGEQGKNVNASFIVSRVV</sequence>
<dbReference type="Pfam" id="PF03059">
    <property type="entry name" value="NAS"/>
    <property type="match status" value="1"/>
</dbReference>
<evidence type="ECO:0000256" key="2">
    <source>
        <dbReference type="ARBA" id="ARBA00022679"/>
    </source>
</evidence>
<dbReference type="InterPro" id="IPR029063">
    <property type="entry name" value="SAM-dependent_MTases_sf"/>
</dbReference>
<dbReference type="PROSITE" id="PS51142">
    <property type="entry name" value="NAS"/>
    <property type="match status" value="1"/>
</dbReference>
<evidence type="ECO:0000256" key="3">
    <source>
        <dbReference type="ARBA" id="ARBA00022691"/>
    </source>
</evidence>
<reference evidence="4 5" key="1">
    <citation type="submission" date="2016-07" db="EMBL/GenBank/DDBJ databases">
        <title>Comparative genomics of the entomopathogenic fungus Beauveria bassiana.</title>
        <authorList>
            <person name="Valero Jimenez C.A."/>
            <person name="Zwaan B.J."/>
            <person name="Van Kan J.A."/>
            <person name="Takken W."/>
            <person name="Debets A.J."/>
            <person name="Schoustra S.E."/>
            <person name="Koenraadt C.J."/>
        </authorList>
    </citation>
    <scope>NUCLEOTIDE SEQUENCE [LARGE SCALE GENOMIC DNA]</scope>
    <source>
        <strain evidence="4 5">ARSEF 8028</strain>
    </source>
</reference>
<dbReference type="Gene3D" id="3.40.50.150">
    <property type="entry name" value="Vaccinia Virus protein VP39"/>
    <property type="match status" value="1"/>
</dbReference>
<dbReference type="InterPro" id="IPR004298">
    <property type="entry name" value="Nicotian_synth"/>
</dbReference>
<keyword evidence="3" id="KW-0949">S-adenosyl-L-methionine</keyword>
<evidence type="ECO:0000313" key="5">
    <source>
        <dbReference type="Proteomes" id="UP000237441"/>
    </source>
</evidence>
<dbReference type="PANTHER" id="PTHR32266:SF12">
    <property type="entry name" value="NICOTIANAMINE SYNTHASE 3"/>
    <property type="match status" value="1"/>
</dbReference>
<name>A0A2S7Y2K0_BEABA</name>
<dbReference type="SUPFAM" id="SSF53335">
    <property type="entry name" value="S-adenosyl-L-methionine-dependent methyltransferases"/>
    <property type="match status" value="1"/>
</dbReference>
<dbReference type="GO" id="GO:0030418">
    <property type="term" value="P:nicotianamine biosynthetic process"/>
    <property type="evidence" value="ECO:0007669"/>
    <property type="project" value="InterPro"/>
</dbReference>
<evidence type="ECO:0000313" key="4">
    <source>
        <dbReference type="EMBL" id="PQK10143.1"/>
    </source>
</evidence>
<gene>
    <name evidence="4" type="ORF">BB8028_0002g04670</name>
</gene>
<evidence type="ECO:0008006" key="6">
    <source>
        <dbReference type="Google" id="ProtNLM"/>
    </source>
</evidence>
<keyword evidence="2" id="KW-0808">Transferase</keyword>
<dbReference type="EMBL" id="JRHA01000002">
    <property type="protein sequence ID" value="PQK10143.1"/>
    <property type="molecule type" value="Genomic_DNA"/>
</dbReference>
<dbReference type="GO" id="GO:0030410">
    <property type="term" value="F:nicotianamine synthase activity"/>
    <property type="evidence" value="ECO:0007669"/>
    <property type="project" value="InterPro"/>
</dbReference>
<dbReference type="PANTHER" id="PTHR32266">
    <property type="entry name" value="NICOTIANAMINE SYNTHASE 3"/>
    <property type="match status" value="1"/>
</dbReference>
<dbReference type="AlphaFoldDB" id="A0A2S7Y2K0"/>
<evidence type="ECO:0000256" key="1">
    <source>
        <dbReference type="ARBA" id="ARBA00007009"/>
    </source>
</evidence>